<protein>
    <submittedName>
        <fullName evidence="1">Uncharacterized protein</fullName>
    </submittedName>
</protein>
<sequence>MNKVSSSFVLAFVWCLVHPVLGTAEGGTESQHVEQSSLSEILPPGKLKADLDFLFKTVEEVHPNMYAYVSEADFRVHRDGLYKRIDQPMTRLEFYKQVAPVVAKLRNGHTQVYPFLTEFKEHLESGGKIFAIGLRFDGENIILTKNYCHEKLPVGGAVLEIN</sequence>
<dbReference type="AlphaFoldDB" id="X1EWF3"/>
<dbReference type="EMBL" id="BARU01008109">
    <property type="protein sequence ID" value="GAH36907.1"/>
    <property type="molecule type" value="Genomic_DNA"/>
</dbReference>
<organism evidence="1">
    <name type="scientific">marine sediment metagenome</name>
    <dbReference type="NCBI Taxonomy" id="412755"/>
    <lineage>
        <taxon>unclassified sequences</taxon>
        <taxon>metagenomes</taxon>
        <taxon>ecological metagenomes</taxon>
    </lineage>
</organism>
<reference evidence="1" key="1">
    <citation type="journal article" date="2014" name="Front. Microbiol.">
        <title>High frequency of phylogenetically diverse reductive dehalogenase-homologous genes in deep subseafloor sedimentary metagenomes.</title>
        <authorList>
            <person name="Kawai M."/>
            <person name="Futagami T."/>
            <person name="Toyoda A."/>
            <person name="Takaki Y."/>
            <person name="Nishi S."/>
            <person name="Hori S."/>
            <person name="Arai W."/>
            <person name="Tsubouchi T."/>
            <person name="Morono Y."/>
            <person name="Uchiyama I."/>
            <person name="Ito T."/>
            <person name="Fujiyama A."/>
            <person name="Inagaki F."/>
            <person name="Takami H."/>
        </authorList>
    </citation>
    <scope>NUCLEOTIDE SEQUENCE</scope>
    <source>
        <strain evidence="1">Expedition CK06-06</strain>
    </source>
</reference>
<accession>X1EWF3</accession>
<feature type="non-terminal residue" evidence="1">
    <location>
        <position position="162"/>
    </location>
</feature>
<proteinExistence type="predicted"/>
<gene>
    <name evidence="1" type="ORF">S03H2_15930</name>
</gene>
<name>X1EWF3_9ZZZZ</name>
<evidence type="ECO:0000313" key="1">
    <source>
        <dbReference type="EMBL" id="GAH36907.1"/>
    </source>
</evidence>
<comment type="caution">
    <text evidence="1">The sequence shown here is derived from an EMBL/GenBank/DDBJ whole genome shotgun (WGS) entry which is preliminary data.</text>
</comment>